<keyword evidence="9 10" id="KW-0927">Auxin signaling pathway</keyword>
<evidence type="ECO:0000313" key="14">
    <source>
        <dbReference type="Proteomes" id="UP000823388"/>
    </source>
</evidence>
<evidence type="ECO:0000256" key="4">
    <source>
        <dbReference type="ARBA" id="ARBA00011726"/>
    </source>
</evidence>
<dbReference type="Pfam" id="PF02309">
    <property type="entry name" value="AUX_IAA"/>
    <property type="match status" value="1"/>
</dbReference>
<dbReference type="EMBL" id="CM029037">
    <property type="protein sequence ID" value="KAG2657211.1"/>
    <property type="molecule type" value="Genomic_DNA"/>
</dbReference>
<keyword evidence="8 10" id="KW-0539">Nucleus</keyword>
<gene>
    <name evidence="13" type="ORF">PVAP13_1KG186900</name>
</gene>
<comment type="function">
    <text evidence="1 10">Aux/IAA proteins are short-lived transcriptional factors that function as repressors of early auxin response genes at low auxin concentrations.</text>
</comment>
<feature type="domain" description="PB1" evidence="12">
    <location>
        <begin position="296"/>
        <end position="400"/>
    </location>
</feature>
<evidence type="ECO:0000256" key="7">
    <source>
        <dbReference type="ARBA" id="ARBA00023163"/>
    </source>
</evidence>
<feature type="compositionally biased region" description="Polar residues" evidence="11">
    <location>
        <begin position="242"/>
        <end position="253"/>
    </location>
</feature>
<feature type="compositionally biased region" description="Low complexity" evidence="11">
    <location>
        <begin position="22"/>
        <end position="57"/>
    </location>
</feature>
<feature type="region of interest" description="Disordered" evidence="11">
    <location>
        <begin position="21"/>
        <end position="66"/>
    </location>
</feature>
<dbReference type="InterPro" id="IPR053793">
    <property type="entry name" value="PB1-like"/>
</dbReference>
<dbReference type="GO" id="GO:0006355">
    <property type="term" value="P:regulation of DNA-templated transcription"/>
    <property type="evidence" value="ECO:0007669"/>
    <property type="project" value="InterPro"/>
</dbReference>
<evidence type="ECO:0000256" key="6">
    <source>
        <dbReference type="ARBA" id="ARBA00023015"/>
    </source>
</evidence>
<keyword evidence="14" id="KW-1185">Reference proteome</keyword>
<evidence type="ECO:0000256" key="8">
    <source>
        <dbReference type="ARBA" id="ARBA00023242"/>
    </source>
</evidence>
<proteinExistence type="inferred from homology"/>
<name>A0A8T0X6C2_PANVG</name>
<keyword evidence="7 10" id="KW-0804">Transcription</keyword>
<evidence type="ECO:0000256" key="3">
    <source>
        <dbReference type="ARBA" id="ARBA00006728"/>
    </source>
</evidence>
<sequence length="419" mass="44522">MPYNPARWRIAVLHSRSHSAESPLSTTRLISSSLRPPLPPSTGSLTRGDRPATSTPARQPPPPPSLAAAASSCCVRSFVRFLFVRAVCPPRHRTRGRRAEGAERIRDPGRAAFSARRRRLVRFILLLGASREEGGEMGEAAEASKTLHNWMGEPGQGEGRDDEERTLQLCLGLPGGGGGGAAAPAWRRAPGRDKGSHPAAAAAAGSASLLSLGYSNAAALSPCCSQGKAKGSPAQATGHALPSTNNTSQTRSPNAPVIGWPPVRTFRRNLATSSKAFLDHQSGKKAAKPEETTKRAPFIKINMDGIPIGRKIDLNALDSYENLSLAVDKLFRGLLAAQQDPLAAGPRECPQEEVAISGLLDGTGDYTLVYEDYEGDRVLVGDVPWGMFVSSVKRLRVLKTSDLSSSLTASGRKRAVAEC</sequence>
<accession>A0A8T0X6C2</accession>
<evidence type="ECO:0000256" key="1">
    <source>
        <dbReference type="ARBA" id="ARBA00002159"/>
    </source>
</evidence>
<keyword evidence="6 10" id="KW-0805">Transcription regulation</keyword>
<evidence type="ECO:0000256" key="2">
    <source>
        <dbReference type="ARBA" id="ARBA00004123"/>
    </source>
</evidence>
<comment type="similarity">
    <text evidence="3 10">Belongs to the Aux/IAA family.</text>
</comment>
<dbReference type="PROSITE" id="PS51745">
    <property type="entry name" value="PB1"/>
    <property type="match status" value="1"/>
</dbReference>
<dbReference type="SUPFAM" id="SSF54277">
    <property type="entry name" value="CAD &amp; PB1 domains"/>
    <property type="match status" value="1"/>
</dbReference>
<protein>
    <recommendedName>
        <fullName evidence="10">Auxin-responsive protein</fullName>
    </recommendedName>
</protein>
<dbReference type="GO" id="GO:0009734">
    <property type="term" value="P:auxin-activated signaling pathway"/>
    <property type="evidence" value="ECO:0007669"/>
    <property type="project" value="UniProtKB-UniRule"/>
</dbReference>
<feature type="region of interest" description="Disordered" evidence="11">
    <location>
        <begin position="230"/>
        <end position="261"/>
    </location>
</feature>
<dbReference type="GO" id="GO:0005634">
    <property type="term" value="C:nucleus"/>
    <property type="evidence" value="ECO:0007669"/>
    <property type="project" value="UniProtKB-SubCell"/>
</dbReference>
<comment type="subunit">
    <text evidence="4 10">Homodimers and heterodimers.</text>
</comment>
<reference evidence="13" key="1">
    <citation type="submission" date="2020-05" db="EMBL/GenBank/DDBJ databases">
        <title>WGS assembly of Panicum virgatum.</title>
        <authorList>
            <person name="Lovell J.T."/>
            <person name="Jenkins J."/>
            <person name="Shu S."/>
            <person name="Juenger T.E."/>
            <person name="Schmutz J."/>
        </authorList>
    </citation>
    <scope>NUCLEOTIDE SEQUENCE</scope>
    <source>
        <strain evidence="13">AP13</strain>
    </source>
</reference>
<comment type="subcellular location">
    <subcellularLocation>
        <location evidence="2 10">Nucleus</location>
    </subcellularLocation>
</comment>
<evidence type="ECO:0000256" key="10">
    <source>
        <dbReference type="RuleBase" id="RU004549"/>
    </source>
</evidence>
<dbReference type="InterPro" id="IPR033389">
    <property type="entry name" value="AUX/IAA_dom"/>
</dbReference>
<dbReference type="AlphaFoldDB" id="A0A8T0X6C2"/>
<dbReference type="PANTHER" id="PTHR31734:SF266">
    <property type="entry name" value="AUXIN-RESPONSIVE PROTEIN IAA7"/>
    <property type="match status" value="1"/>
</dbReference>
<feature type="region of interest" description="Disordered" evidence="11">
    <location>
        <begin position="180"/>
        <end position="199"/>
    </location>
</feature>
<dbReference type="FunFam" id="3.10.20.90:FF:000225">
    <property type="entry name" value="Auxin-responsive protein"/>
    <property type="match status" value="1"/>
</dbReference>
<dbReference type="Proteomes" id="UP000823388">
    <property type="component" value="Chromosome 1K"/>
</dbReference>
<evidence type="ECO:0000256" key="9">
    <source>
        <dbReference type="ARBA" id="ARBA00023294"/>
    </source>
</evidence>
<comment type="caution">
    <text evidence="13">The sequence shown here is derived from an EMBL/GenBank/DDBJ whole genome shotgun (WGS) entry which is preliminary data.</text>
</comment>
<dbReference type="InterPro" id="IPR003311">
    <property type="entry name" value="AUX_IAA"/>
</dbReference>
<keyword evidence="5 10" id="KW-0678">Repressor</keyword>
<dbReference type="Gene3D" id="3.10.20.90">
    <property type="entry name" value="Phosphatidylinositol 3-kinase Catalytic Subunit, Chain A, domain 1"/>
    <property type="match status" value="1"/>
</dbReference>
<evidence type="ECO:0000259" key="12">
    <source>
        <dbReference type="PROSITE" id="PS51745"/>
    </source>
</evidence>
<organism evidence="13 14">
    <name type="scientific">Panicum virgatum</name>
    <name type="common">Blackwell switchgrass</name>
    <dbReference type="NCBI Taxonomy" id="38727"/>
    <lineage>
        <taxon>Eukaryota</taxon>
        <taxon>Viridiplantae</taxon>
        <taxon>Streptophyta</taxon>
        <taxon>Embryophyta</taxon>
        <taxon>Tracheophyta</taxon>
        <taxon>Spermatophyta</taxon>
        <taxon>Magnoliopsida</taxon>
        <taxon>Liliopsida</taxon>
        <taxon>Poales</taxon>
        <taxon>Poaceae</taxon>
        <taxon>PACMAD clade</taxon>
        <taxon>Panicoideae</taxon>
        <taxon>Panicodae</taxon>
        <taxon>Paniceae</taxon>
        <taxon>Panicinae</taxon>
        <taxon>Panicum</taxon>
        <taxon>Panicum sect. Hiantes</taxon>
    </lineage>
</organism>
<dbReference type="PANTHER" id="PTHR31734">
    <property type="entry name" value="AUXIN-RESPONSIVE PROTEIN IAA17"/>
    <property type="match status" value="1"/>
</dbReference>
<evidence type="ECO:0000256" key="11">
    <source>
        <dbReference type="SAM" id="MobiDB-lite"/>
    </source>
</evidence>
<evidence type="ECO:0000256" key="5">
    <source>
        <dbReference type="ARBA" id="ARBA00022491"/>
    </source>
</evidence>
<evidence type="ECO:0000313" key="13">
    <source>
        <dbReference type="EMBL" id="KAG2657211.1"/>
    </source>
</evidence>